<sequence>MDKKTFLKKLDFVPQNISSNIYDKLILAKKTNKNTYTNEFYTPNIWQTVQNMKYEIDLNVQSFGIFKDAERRMILFSMNDCIEDYPIDLIKINIKSKFSKLSHRDYLGALMSLGLKREKFGDLILNGDEGCYFCCSNDISDYVKMNFNSVKNLNCSVDILDFNTVVVPEYKFEELVINVPSMRLDSIVGSICNLSRSKAEMIIKSGKVQLDYFECTKKDKILKDNSTIIIRGYGKFKFVEEIGHTGKGRNKLLIKKFS</sequence>
<protein>
    <submittedName>
        <fullName evidence="3">RNA-binding protein YlmH</fullName>
    </submittedName>
</protein>
<gene>
    <name evidence="3" type="ORF">J2Z42_000108</name>
</gene>
<dbReference type="SMART" id="SM00363">
    <property type="entry name" value="S4"/>
    <property type="match status" value="1"/>
</dbReference>
<feature type="domain" description="RNA-binding S4" evidence="2">
    <location>
        <begin position="182"/>
        <end position="242"/>
    </location>
</feature>
<proteinExistence type="predicted"/>
<accession>A0ABS4KN24</accession>
<evidence type="ECO:0000259" key="2">
    <source>
        <dbReference type="SMART" id="SM00363"/>
    </source>
</evidence>
<dbReference type="InterPro" id="IPR002942">
    <property type="entry name" value="S4_RNA-bd"/>
</dbReference>
<dbReference type="CDD" id="cd00165">
    <property type="entry name" value="S4"/>
    <property type="match status" value="1"/>
</dbReference>
<keyword evidence="4" id="KW-1185">Reference proteome</keyword>
<dbReference type="PROSITE" id="PS50889">
    <property type="entry name" value="S4"/>
    <property type="match status" value="1"/>
</dbReference>
<dbReference type="Proteomes" id="UP001519307">
    <property type="component" value="Unassembled WGS sequence"/>
</dbReference>
<dbReference type="RefSeq" id="WP_209700410.1">
    <property type="nucleotide sequence ID" value="NZ_JAGGLM010000001.1"/>
</dbReference>
<evidence type="ECO:0000313" key="3">
    <source>
        <dbReference type="EMBL" id="MBP2031443.1"/>
    </source>
</evidence>
<dbReference type="Pfam" id="PF17774">
    <property type="entry name" value="YlmH_RBD"/>
    <property type="match status" value="1"/>
</dbReference>
<evidence type="ECO:0000256" key="1">
    <source>
        <dbReference type="PROSITE-ProRule" id="PRU00182"/>
    </source>
</evidence>
<dbReference type="InterPro" id="IPR012677">
    <property type="entry name" value="Nucleotide-bd_a/b_plait_sf"/>
</dbReference>
<evidence type="ECO:0000313" key="4">
    <source>
        <dbReference type="Proteomes" id="UP001519307"/>
    </source>
</evidence>
<comment type="caution">
    <text evidence="3">The sequence shown here is derived from an EMBL/GenBank/DDBJ whole genome shotgun (WGS) entry which is preliminary data.</text>
</comment>
<organism evidence="3 4">
    <name type="scientific">Clostridium algifaecis</name>
    <dbReference type="NCBI Taxonomy" id="1472040"/>
    <lineage>
        <taxon>Bacteria</taxon>
        <taxon>Bacillati</taxon>
        <taxon>Bacillota</taxon>
        <taxon>Clostridia</taxon>
        <taxon>Eubacteriales</taxon>
        <taxon>Clostridiaceae</taxon>
        <taxon>Clostridium</taxon>
    </lineage>
</organism>
<name>A0ABS4KN24_9CLOT</name>
<keyword evidence="1" id="KW-0694">RNA-binding</keyword>
<dbReference type="EMBL" id="JAGGLM010000001">
    <property type="protein sequence ID" value="MBP2031443.1"/>
    <property type="molecule type" value="Genomic_DNA"/>
</dbReference>
<dbReference type="SUPFAM" id="SSF55174">
    <property type="entry name" value="Alpha-L RNA-binding motif"/>
    <property type="match status" value="1"/>
</dbReference>
<dbReference type="Gene3D" id="3.30.70.330">
    <property type="match status" value="1"/>
</dbReference>
<dbReference type="InterPro" id="IPR040591">
    <property type="entry name" value="RqcP2_RBD"/>
</dbReference>
<reference evidence="3 4" key="1">
    <citation type="submission" date="2021-03" db="EMBL/GenBank/DDBJ databases">
        <title>Genomic Encyclopedia of Type Strains, Phase IV (KMG-IV): sequencing the most valuable type-strain genomes for metagenomic binning, comparative biology and taxonomic classification.</title>
        <authorList>
            <person name="Goeker M."/>
        </authorList>
    </citation>
    <scope>NUCLEOTIDE SEQUENCE [LARGE SCALE GENOMIC DNA]</scope>
    <source>
        <strain evidence="3 4">DSM 28783</strain>
    </source>
</reference>